<dbReference type="InterPro" id="IPR036661">
    <property type="entry name" value="Luciferase-like_sf"/>
</dbReference>
<dbReference type="PANTHER" id="PTHR30137">
    <property type="entry name" value="LUCIFERASE-LIKE MONOOXYGENASE"/>
    <property type="match status" value="1"/>
</dbReference>
<sequence>MQSLAMEIDFGVIDHLDRQEGVAIHETYDSRLALVQKYDEAGFTTFLLTEHHFTPLGLAPSPLVFLAAASRITRRIRLAPLVLILPLYHPLRVASEICMLDHLSHGRLDIGLGRGISPYELAYFNVNHLESREIFDEAHRVLMDALTKNVVNFRGNYFKFFNVPIELKPLQQPSPPMWFPCSTPEGARMAAAQGMNTCFLAPAPRAKVMADAYKKAWTESGNTKPMPKIAITRHIFVGENDAEARRRGIEAHKMWYQRFSYLWAKFDPRMPSPYDEEKHMGPGTLIFGSPETVRARIAEEIEATGVNYFVTRFGFGDLRHEESMRSLDLFTREVMPHFRG</sequence>
<reference evidence="4 5" key="1">
    <citation type="submission" date="2019-03" db="EMBL/GenBank/DDBJ databases">
        <title>Ramlibacter henchirensis DSM 14656, whole genome shotgun sequence.</title>
        <authorList>
            <person name="Zhang X."/>
            <person name="Feng G."/>
            <person name="Zhu H."/>
        </authorList>
    </citation>
    <scope>NUCLEOTIDE SEQUENCE [LARGE SCALE GENOMIC DNA]</scope>
    <source>
        <strain evidence="4 5">DSM 14656</strain>
    </source>
</reference>
<organism evidence="4 5">
    <name type="scientific">Ramlibacter henchirensis</name>
    <dbReference type="NCBI Taxonomy" id="204072"/>
    <lineage>
        <taxon>Bacteria</taxon>
        <taxon>Pseudomonadati</taxon>
        <taxon>Pseudomonadota</taxon>
        <taxon>Betaproteobacteria</taxon>
        <taxon>Burkholderiales</taxon>
        <taxon>Comamonadaceae</taxon>
        <taxon>Ramlibacter</taxon>
    </lineage>
</organism>
<protein>
    <submittedName>
        <fullName evidence="4">LLM class flavin-dependent oxidoreductase</fullName>
    </submittedName>
</protein>
<evidence type="ECO:0000313" key="5">
    <source>
        <dbReference type="Proteomes" id="UP000298180"/>
    </source>
</evidence>
<evidence type="ECO:0000256" key="2">
    <source>
        <dbReference type="ARBA" id="ARBA00023033"/>
    </source>
</evidence>
<evidence type="ECO:0000259" key="3">
    <source>
        <dbReference type="Pfam" id="PF00296"/>
    </source>
</evidence>
<keyword evidence="1" id="KW-0560">Oxidoreductase</keyword>
<comment type="caution">
    <text evidence="4">The sequence shown here is derived from an EMBL/GenBank/DDBJ whole genome shotgun (WGS) entry which is preliminary data.</text>
</comment>
<keyword evidence="2" id="KW-0503">Monooxygenase</keyword>
<dbReference type="Pfam" id="PF00296">
    <property type="entry name" value="Bac_luciferase"/>
    <property type="match status" value="1"/>
</dbReference>
<dbReference type="GO" id="GO:0004497">
    <property type="term" value="F:monooxygenase activity"/>
    <property type="evidence" value="ECO:0007669"/>
    <property type="project" value="UniProtKB-KW"/>
</dbReference>
<dbReference type="EMBL" id="SMLM01000003">
    <property type="protein sequence ID" value="TFZ00587.1"/>
    <property type="molecule type" value="Genomic_DNA"/>
</dbReference>
<dbReference type="OrthoDB" id="7055978at2"/>
<accession>A0A4Z0BMR5</accession>
<dbReference type="GO" id="GO:0016705">
    <property type="term" value="F:oxidoreductase activity, acting on paired donors, with incorporation or reduction of molecular oxygen"/>
    <property type="evidence" value="ECO:0007669"/>
    <property type="project" value="InterPro"/>
</dbReference>
<evidence type="ECO:0000256" key="1">
    <source>
        <dbReference type="ARBA" id="ARBA00023002"/>
    </source>
</evidence>
<name>A0A4Z0BMR5_9BURK</name>
<keyword evidence="5" id="KW-1185">Reference proteome</keyword>
<feature type="domain" description="Luciferase-like" evidence="3">
    <location>
        <begin position="25"/>
        <end position="307"/>
    </location>
</feature>
<dbReference type="Proteomes" id="UP000298180">
    <property type="component" value="Unassembled WGS sequence"/>
</dbReference>
<dbReference type="GO" id="GO:0005829">
    <property type="term" value="C:cytosol"/>
    <property type="evidence" value="ECO:0007669"/>
    <property type="project" value="TreeGrafter"/>
</dbReference>
<evidence type="ECO:0000313" key="4">
    <source>
        <dbReference type="EMBL" id="TFZ00587.1"/>
    </source>
</evidence>
<gene>
    <name evidence="4" type="ORF">EZ313_19210</name>
</gene>
<dbReference type="Gene3D" id="3.20.20.30">
    <property type="entry name" value="Luciferase-like domain"/>
    <property type="match status" value="1"/>
</dbReference>
<dbReference type="PANTHER" id="PTHR30137:SF8">
    <property type="entry name" value="BLR5498 PROTEIN"/>
    <property type="match status" value="1"/>
</dbReference>
<proteinExistence type="predicted"/>
<dbReference type="InterPro" id="IPR050766">
    <property type="entry name" value="Bact_Lucif_Oxidored"/>
</dbReference>
<dbReference type="AlphaFoldDB" id="A0A4Z0BMR5"/>
<dbReference type="CDD" id="cd00347">
    <property type="entry name" value="Flavin_utilizing_monoxygenases"/>
    <property type="match status" value="1"/>
</dbReference>
<dbReference type="InterPro" id="IPR011251">
    <property type="entry name" value="Luciferase-like_dom"/>
</dbReference>
<dbReference type="SUPFAM" id="SSF51679">
    <property type="entry name" value="Bacterial luciferase-like"/>
    <property type="match status" value="1"/>
</dbReference>